<keyword evidence="1" id="KW-1133">Transmembrane helix</keyword>
<feature type="transmembrane region" description="Helical" evidence="1">
    <location>
        <begin position="42"/>
        <end position="60"/>
    </location>
</feature>
<dbReference type="OrthoDB" id="598161at2759"/>
<keyword evidence="3" id="KW-1185">Reference proteome</keyword>
<evidence type="ECO:0000313" key="3">
    <source>
        <dbReference type="Proteomes" id="UP001055439"/>
    </source>
</evidence>
<protein>
    <submittedName>
        <fullName evidence="2">BURP domain-containing protein</fullName>
    </submittedName>
</protein>
<proteinExistence type="predicted"/>
<sequence length="144" mass="15277">MNASSKHGCEPAGSVRSTSSERSWLAKELPPLPPLLTIKPSLISFSSWSIAGCCLSVLYLTHSMDRFLSLLAMFLLAAVSHAALSPQLVYWHSVLPNTPMPSAISDFIDPDVLAEEKSGVNVYTKGKSGGTTVNVGHGGVNHKG</sequence>
<name>A0A9E7G456_9LILI</name>
<dbReference type="AlphaFoldDB" id="A0A9E7G456"/>
<evidence type="ECO:0000256" key="1">
    <source>
        <dbReference type="SAM" id="Phobius"/>
    </source>
</evidence>
<dbReference type="Proteomes" id="UP001055439">
    <property type="component" value="Chromosome 5"/>
</dbReference>
<reference evidence="2" key="1">
    <citation type="submission" date="2022-05" db="EMBL/GenBank/DDBJ databases">
        <title>The Musa troglodytarum L. genome provides insights into the mechanism of non-climacteric behaviour and enrichment of carotenoids.</title>
        <authorList>
            <person name="Wang J."/>
        </authorList>
    </citation>
    <scope>NUCLEOTIDE SEQUENCE</scope>
    <source>
        <tissue evidence="2">Leaf</tissue>
    </source>
</reference>
<dbReference type="EMBL" id="CP097507">
    <property type="protein sequence ID" value="URE07705.1"/>
    <property type="molecule type" value="Genomic_DNA"/>
</dbReference>
<accession>A0A9E7G456</accession>
<organism evidence="2 3">
    <name type="scientific">Musa troglodytarum</name>
    <name type="common">fe'i banana</name>
    <dbReference type="NCBI Taxonomy" id="320322"/>
    <lineage>
        <taxon>Eukaryota</taxon>
        <taxon>Viridiplantae</taxon>
        <taxon>Streptophyta</taxon>
        <taxon>Embryophyta</taxon>
        <taxon>Tracheophyta</taxon>
        <taxon>Spermatophyta</taxon>
        <taxon>Magnoliopsida</taxon>
        <taxon>Liliopsida</taxon>
        <taxon>Zingiberales</taxon>
        <taxon>Musaceae</taxon>
        <taxon>Musa</taxon>
    </lineage>
</organism>
<keyword evidence="1" id="KW-0812">Transmembrane</keyword>
<feature type="transmembrane region" description="Helical" evidence="1">
    <location>
        <begin position="67"/>
        <end position="91"/>
    </location>
</feature>
<keyword evidence="1" id="KW-0472">Membrane</keyword>
<gene>
    <name evidence="2" type="ORF">MUK42_33387</name>
</gene>
<evidence type="ECO:0000313" key="2">
    <source>
        <dbReference type="EMBL" id="URE07705.1"/>
    </source>
</evidence>